<evidence type="ECO:0000256" key="4">
    <source>
        <dbReference type="ARBA" id="ARBA00021095"/>
    </source>
</evidence>
<proteinExistence type="inferred from homology"/>
<protein>
    <recommendedName>
        <fullName evidence="4">NADH-ubiquinone oxidoreductase chain 6</fullName>
        <ecNumber evidence="3">7.1.1.2</ecNumber>
    </recommendedName>
    <alternativeName>
        <fullName evidence="14">NADH dehydrogenase subunit 6</fullName>
    </alternativeName>
</protein>
<keyword evidence="5" id="KW-0813">Transport</keyword>
<feature type="transmembrane region" description="Helical" evidence="16">
    <location>
        <begin position="43"/>
        <end position="64"/>
    </location>
</feature>
<dbReference type="AlphaFoldDB" id="A0A346RFM6"/>
<gene>
    <name evidence="17" type="primary">nad6</name>
</gene>
<feature type="transmembrane region" description="Helical" evidence="16">
    <location>
        <begin position="76"/>
        <end position="96"/>
    </location>
</feature>
<dbReference type="EMBL" id="MG193332">
    <property type="protein sequence ID" value="AXS64873.1"/>
    <property type="molecule type" value="Genomic_DNA"/>
</dbReference>
<evidence type="ECO:0000256" key="10">
    <source>
        <dbReference type="ARBA" id="ARBA00022989"/>
    </source>
</evidence>
<feature type="transmembrane region" description="Helical" evidence="16">
    <location>
        <begin position="131"/>
        <end position="152"/>
    </location>
</feature>
<keyword evidence="12 17" id="KW-0496">Mitochondrion</keyword>
<evidence type="ECO:0000256" key="13">
    <source>
        <dbReference type="ARBA" id="ARBA00023136"/>
    </source>
</evidence>
<evidence type="ECO:0000256" key="1">
    <source>
        <dbReference type="ARBA" id="ARBA00004225"/>
    </source>
</evidence>
<comment type="similarity">
    <text evidence="2">Belongs to the complex I subunit 6 family.</text>
</comment>
<comment type="subcellular location">
    <subcellularLocation>
        <location evidence="1">Mitochondrion membrane</location>
        <topology evidence="1">Multi-pass membrane protein</topology>
    </subcellularLocation>
</comment>
<evidence type="ECO:0000256" key="15">
    <source>
        <dbReference type="ARBA" id="ARBA00049551"/>
    </source>
</evidence>
<evidence type="ECO:0000256" key="3">
    <source>
        <dbReference type="ARBA" id="ARBA00012944"/>
    </source>
</evidence>
<evidence type="ECO:0000256" key="2">
    <source>
        <dbReference type="ARBA" id="ARBA00005698"/>
    </source>
</evidence>
<organism evidence="17">
    <name type="scientific">Coleoptera sp. 2 KM-2017</name>
    <dbReference type="NCBI Taxonomy" id="2219323"/>
    <lineage>
        <taxon>Eukaryota</taxon>
        <taxon>Metazoa</taxon>
        <taxon>Ecdysozoa</taxon>
        <taxon>Arthropoda</taxon>
        <taxon>Hexapoda</taxon>
        <taxon>Insecta</taxon>
        <taxon>Pterygota</taxon>
        <taxon>Neoptera</taxon>
        <taxon>Endopterygota</taxon>
        <taxon>Coleoptera</taxon>
    </lineage>
</organism>
<evidence type="ECO:0000256" key="16">
    <source>
        <dbReference type="SAM" id="Phobius"/>
    </source>
</evidence>
<evidence type="ECO:0000256" key="12">
    <source>
        <dbReference type="ARBA" id="ARBA00023128"/>
    </source>
</evidence>
<sequence>MFMMLFTSLLFSIMNHPLTLGLILLIQTLLTSLITGMLNTNFWYSYILFLIMVGGMLILFIYMTSVASNEMFNFKLLNFSLLTLVFLIGMMILLLTDNFFEQIINFKLIEFYNSFNFNLSSMNKYFSYPNITLMFMIIVYLLITLIAVVKITNLKYGPLRQKF</sequence>
<evidence type="ECO:0000256" key="6">
    <source>
        <dbReference type="ARBA" id="ARBA00022660"/>
    </source>
</evidence>
<comment type="catalytic activity">
    <reaction evidence="15">
        <text>a ubiquinone + NADH + 5 H(+)(in) = a ubiquinol + NAD(+) + 4 H(+)(out)</text>
        <dbReference type="Rhea" id="RHEA:29091"/>
        <dbReference type="Rhea" id="RHEA-COMP:9565"/>
        <dbReference type="Rhea" id="RHEA-COMP:9566"/>
        <dbReference type="ChEBI" id="CHEBI:15378"/>
        <dbReference type="ChEBI" id="CHEBI:16389"/>
        <dbReference type="ChEBI" id="CHEBI:17976"/>
        <dbReference type="ChEBI" id="CHEBI:57540"/>
        <dbReference type="ChEBI" id="CHEBI:57945"/>
        <dbReference type="EC" id="7.1.1.2"/>
    </reaction>
</comment>
<evidence type="ECO:0000256" key="14">
    <source>
        <dbReference type="ARBA" id="ARBA00031019"/>
    </source>
</evidence>
<keyword evidence="7 16" id="KW-0812">Transmembrane</keyword>
<keyword evidence="9" id="KW-0249">Electron transport</keyword>
<name>A0A346RFM6_9COLE</name>
<reference evidence="17" key="1">
    <citation type="journal article" date="2018" name="J. ISSAAS">
        <title>The contribution of mitochondrial metagenomics to large-scale data mining and phylogenetic analysis of Coleoptera.</title>
        <authorList>
            <person name="Miller K."/>
            <person name="Linard B."/>
            <person name="Motyka M."/>
            <person name="Bocek M."/>
            <person name="Vogler A.P."/>
        </authorList>
    </citation>
    <scope>NUCLEOTIDE SEQUENCE</scope>
</reference>
<evidence type="ECO:0000256" key="5">
    <source>
        <dbReference type="ARBA" id="ARBA00022448"/>
    </source>
</evidence>
<evidence type="ECO:0000256" key="11">
    <source>
        <dbReference type="ARBA" id="ARBA00023027"/>
    </source>
</evidence>
<dbReference type="PANTHER" id="PTHR11435:SF1">
    <property type="entry name" value="NADH-UBIQUINONE OXIDOREDUCTASE CHAIN 6"/>
    <property type="match status" value="1"/>
</dbReference>
<evidence type="ECO:0000256" key="8">
    <source>
        <dbReference type="ARBA" id="ARBA00022967"/>
    </source>
</evidence>
<dbReference type="GO" id="GO:0008137">
    <property type="term" value="F:NADH dehydrogenase (ubiquinone) activity"/>
    <property type="evidence" value="ECO:0007669"/>
    <property type="project" value="UniProtKB-EC"/>
</dbReference>
<keyword evidence="10 16" id="KW-1133">Transmembrane helix</keyword>
<dbReference type="GO" id="GO:0031966">
    <property type="term" value="C:mitochondrial membrane"/>
    <property type="evidence" value="ECO:0007669"/>
    <property type="project" value="UniProtKB-SubCell"/>
</dbReference>
<dbReference type="EC" id="7.1.1.2" evidence="3"/>
<keyword evidence="6" id="KW-0679">Respiratory chain</keyword>
<evidence type="ECO:0000256" key="7">
    <source>
        <dbReference type="ARBA" id="ARBA00022692"/>
    </source>
</evidence>
<evidence type="ECO:0000313" key="17">
    <source>
        <dbReference type="EMBL" id="AXS64873.1"/>
    </source>
</evidence>
<dbReference type="InterPro" id="IPR050269">
    <property type="entry name" value="ComplexI_Subunit6"/>
</dbReference>
<dbReference type="PANTHER" id="PTHR11435">
    <property type="entry name" value="NADH UBIQUINONE OXIDOREDUCTASE SUBUNIT ND6"/>
    <property type="match status" value="1"/>
</dbReference>
<keyword evidence="13 16" id="KW-0472">Membrane</keyword>
<geneLocation type="mitochondrion" evidence="17"/>
<keyword evidence="11" id="KW-0520">NAD</keyword>
<accession>A0A346RFM6</accession>
<keyword evidence="8" id="KW-1278">Translocase</keyword>
<evidence type="ECO:0000256" key="9">
    <source>
        <dbReference type="ARBA" id="ARBA00022982"/>
    </source>
</evidence>